<dbReference type="AlphaFoldDB" id="A0A392QW06"/>
<dbReference type="Proteomes" id="UP000265520">
    <property type="component" value="Unassembled WGS sequence"/>
</dbReference>
<feature type="region of interest" description="Disordered" evidence="1">
    <location>
        <begin position="1"/>
        <end position="20"/>
    </location>
</feature>
<reference evidence="2 3" key="1">
    <citation type="journal article" date="2018" name="Front. Plant Sci.">
        <title>Red Clover (Trifolium pratense) and Zigzag Clover (T. medium) - A Picture of Genomic Similarities and Differences.</title>
        <authorList>
            <person name="Dluhosova J."/>
            <person name="Istvanek J."/>
            <person name="Nedelnik J."/>
            <person name="Repkova J."/>
        </authorList>
    </citation>
    <scope>NUCLEOTIDE SEQUENCE [LARGE SCALE GENOMIC DNA]</scope>
    <source>
        <strain evidence="3">cv. 10/8</strain>
        <tissue evidence="2">Leaf</tissue>
    </source>
</reference>
<evidence type="ECO:0000313" key="2">
    <source>
        <dbReference type="EMBL" id="MCI28543.1"/>
    </source>
</evidence>
<proteinExistence type="predicted"/>
<feature type="non-terminal residue" evidence="2">
    <location>
        <position position="1"/>
    </location>
</feature>
<evidence type="ECO:0000313" key="3">
    <source>
        <dbReference type="Proteomes" id="UP000265520"/>
    </source>
</evidence>
<keyword evidence="3" id="KW-1185">Reference proteome</keyword>
<dbReference type="EMBL" id="LXQA010166472">
    <property type="protein sequence ID" value="MCI28543.1"/>
    <property type="molecule type" value="Genomic_DNA"/>
</dbReference>
<organism evidence="2 3">
    <name type="scientific">Trifolium medium</name>
    <dbReference type="NCBI Taxonomy" id="97028"/>
    <lineage>
        <taxon>Eukaryota</taxon>
        <taxon>Viridiplantae</taxon>
        <taxon>Streptophyta</taxon>
        <taxon>Embryophyta</taxon>
        <taxon>Tracheophyta</taxon>
        <taxon>Spermatophyta</taxon>
        <taxon>Magnoliopsida</taxon>
        <taxon>eudicotyledons</taxon>
        <taxon>Gunneridae</taxon>
        <taxon>Pentapetalae</taxon>
        <taxon>rosids</taxon>
        <taxon>fabids</taxon>
        <taxon>Fabales</taxon>
        <taxon>Fabaceae</taxon>
        <taxon>Papilionoideae</taxon>
        <taxon>50 kb inversion clade</taxon>
        <taxon>NPAAA clade</taxon>
        <taxon>Hologalegina</taxon>
        <taxon>IRL clade</taxon>
        <taxon>Trifolieae</taxon>
        <taxon>Trifolium</taxon>
    </lineage>
</organism>
<sequence>EMKEFGWKSGGYLEQEDVLQ</sequence>
<comment type="caution">
    <text evidence="2">The sequence shown here is derived from an EMBL/GenBank/DDBJ whole genome shotgun (WGS) entry which is preliminary data.</text>
</comment>
<protein>
    <submittedName>
        <fullName evidence="2">Uncharacterized protein</fullName>
    </submittedName>
</protein>
<evidence type="ECO:0000256" key="1">
    <source>
        <dbReference type="SAM" id="MobiDB-lite"/>
    </source>
</evidence>
<accession>A0A392QW06</accession>
<name>A0A392QW06_9FABA</name>